<gene>
    <name evidence="1" type="ORF">DKG77_13335</name>
</gene>
<dbReference type="InterPro" id="IPR011652">
    <property type="entry name" value="MORN_2"/>
</dbReference>
<name>A0A316KU84_9FLAO</name>
<dbReference type="OrthoDB" id="7342920at2"/>
<protein>
    <recommendedName>
        <fullName evidence="3">Toxin-antitoxin system YwqK family antitoxin</fullName>
    </recommendedName>
</protein>
<dbReference type="AlphaFoldDB" id="A0A316KU84"/>
<dbReference type="Gene3D" id="3.90.930.1">
    <property type="match status" value="1"/>
</dbReference>
<accession>A0A316KU84</accession>
<proteinExistence type="predicted"/>
<dbReference type="Pfam" id="PF07661">
    <property type="entry name" value="MORN_2"/>
    <property type="match status" value="3"/>
</dbReference>
<sequence>MSSPKHYLVLFFLFCISSKGYMQLKYVEKYPDGQIKIESYIKDNSLDSIYIEYHSNGRIKIEGRFKNCNTKNMSAQGHNKEGQTPLYYKDELKISPGKRHDLWIEYYENAVIRSKIYYNVGLRHGNSLFYDRNGKLKSSHYHIADKEISMHKFRSDGGLELSKAYFYNFNKGPNRKLKMTLLWEFHTDGALKIQRETQLSEDNVQRESLKEYYADGILKTETEFLNGNRDGIHREYHKNSNPKYEGTFKEGKAVNKHHHYNLKGQKTSTEYWYNGKLLGVEKH</sequence>
<evidence type="ECO:0000313" key="1">
    <source>
        <dbReference type="EMBL" id="PWL37752.1"/>
    </source>
</evidence>
<dbReference type="EMBL" id="QGEG01000003">
    <property type="protein sequence ID" value="PWL37752.1"/>
    <property type="molecule type" value="Genomic_DNA"/>
</dbReference>
<dbReference type="Proteomes" id="UP000245762">
    <property type="component" value="Unassembled WGS sequence"/>
</dbReference>
<evidence type="ECO:0008006" key="3">
    <source>
        <dbReference type="Google" id="ProtNLM"/>
    </source>
</evidence>
<dbReference type="RefSeq" id="WP_109663881.1">
    <property type="nucleotide sequence ID" value="NZ_QGEG01000003.1"/>
</dbReference>
<reference evidence="1 2" key="1">
    <citation type="submission" date="2018-05" db="EMBL/GenBank/DDBJ databases">
        <title>Complete genome sequence of Flagellimonas aquimarina ECD12 isolated from seaweed Ecklonia cava.</title>
        <authorList>
            <person name="Choi S."/>
            <person name="Seong C."/>
        </authorList>
    </citation>
    <scope>NUCLEOTIDE SEQUENCE [LARGE SCALE GENOMIC DNA]</scope>
    <source>
        <strain evidence="1 2">ECD12</strain>
    </source>
</reference>
<dbReference type="Gene3D" id="2.20.110.10">
    <property type="entry name" value="Histone H3 K4-specific methyltransferase SET7/9 N-terminal domain"/>
    <property type="match status" value="2"/>
</dbReference>
<evidence type="ECO:0000313" key="2">
    <source>
        <dbReference type="Proteomes" id="UP000245762"/>
    </source>
</evidence>
<comment type="caution">
    <text evidence="1">The sequence shown here is derived from an EMBL/GenBank/DDBJ whole genome shotgun (WGS) entry which is preliminary data.</text>
</comment>
<organism evidence="1 2">
    <name type="scientific">Flagellimonas aquimarina</name>
    <dbReference type="NCBI Taxonomy" id="2201895"/>
    <lineage>
        <taxon>Bacteria</taxon>
        <taxon>Pseudomonadati</taxon>
        <taxon>Bacteroidota</taxon>
        <taxon>Flavobacteriia</taxon>
        <taxon>Flavobacteriales</taxon>
        <taxon>Flavobacteriaceae</taxon>
        <taxon>Flagellimonas</taxon>
    </lineage>
</organism>
<keyword evidence="2" id="KW-1185">Reference proteome</keyword>
<dbReference type="SUPFAM" id="SSF82185">
    <property type="entry name" value="Histone H3 K4-specific methyltransferase SET7/9 N-terminal domain"/>
    <property type="match status" value="3"/>
</dbReference>